<gene>
    <name evidence="1" type="ORF">SAMN02745165_03035</name>
</gene>
<accession>A0A1M6LPG3</accession>
<evidence type="ECO:0000313" key="2">
    <source>
        <dbReference type="Proteomes" id="UP000184171"/>
    </source>
</evidence>
<dbReference type="AlphaFoldDB" id="A0A1M6LPG3"/>
<name>A0A1M6LPG3_MALRU</name>
<dbReference type="EMBL" id="FQZT01000014">
    <property type="protein sequence ID" value="SHJ73087.1"/>
    <property type="molecule type" value="Genomic_DNA"/>
</dbReference>
<protein>
    <recommendedName>
        <fullName evidence="3">Transcriptional regulator, AbiEi antitoxin, Type IV TA system</fullName>
    </recommendedName>
</protein>
<keyword evidence="2" id="KW-1185">Reference proteome</keyword>
<dbReference type="RefSeq" id="WP_072909584.1">
    <property type="nucleotide sequence ID" value="NZ_FQZT01000014.1"/>
</dbReference>
<proteinExistence type="predicted"/>
<dbReference type="Proteomes" id="UP000184171">
    <property type="component" value="Unassembled WGS sequence"/>
</dbReference>
<dbReference type="InterPro" id="IPR019238">
    <property type="entry name" value="AbiEi_2"/>
</dbReference>
<reference evidence="1 2" key="1">
    <citation type="submission" date="2016-11" db="EMBL/GenBank/DDBJ databases">
        <authorList>
            <person name="Jaros S."/>
            <person name="Januszkiewicz K."/>
            <person name="Wedrychowicz H."/>
        </authorList>
    </citation>
    <scope>NUCLEOTIDE SEQUENCE [LARGE SCALE GENOMIC DNA]</scope>
    <source>
        <strain evidence="1 2">DSM 5091</strain>
    </source>
</reference>
<dbReference type="Pfam" id="PF09952">
    <property type="entry name" value="AbiEi_2"/>
    <property type="match status" value="1"/>
</dbReference>
<dbReference type="STRING" id="1122189.SAMN02745165_03035"/>
<dbReference type="OrthoDB" id="6630012at2"/>
<sequence length="351" mass="39301">MSRQKLLNDEQIIYDSMKAIRNLPQSKIEFMLKKVGGPFAGTFRLSGPWGEYYYYLKVVPKLTPTLTELVIHQIKTSPAPQDANPLLVSHYISPKLAAQLKQQGIEYVDCAGNLFLNQLPLYIEIGGQKHAPKPPGADRLFRTAGLKLVYLFLRNRQAVNATYRMLADDAGIALGAIGSLFGELEKRGNVSSEKGERQLHAIEELLQRWQLGYLETLRPKLTLQRCQLAPGYSIAQLTERLKQLPNSKQILIGGELGASLLVSGFQPQSAVFYLPQEHQLKLMLQLNLTPDPQGSITLLQPFGRQCSWTGWQPEGLTLADPLLTFAELSGSETDQVAQKLYSQYLVPRLDR</sequence>
<evidence type="ECO:0008006" key="3">
    <source>
        <dbReference type="Google" id="ProtNLM"/>
    </source>
</evidence>
<evidence type="ECO:0000313" key="1">
    <source>
        <dbReference type="EMBL" id="SHJ73087.1"/>
    </source>
</evidence>
<organism evidence="1 2">
    <name type="scientific">Malonomonas rubra DSM 5091</name>
    <dbReference type="NCBI Taxonomy" id="1122189"/>
    <lineage>
        <taxon>Bacteria</taxon>
        <taxon>Pseudomonadati</taxon>
        <taxon>Thermodesulfobacteriota</taxon>
        <taxon>Desulfuromonadia</taxon>
        <taxon>Desulfuromonadales</taxon>
        <taxon>Geopsychrobacteraceae</taxon>
        <taxon>Malonomonas</taxon>
    </lineage>
</organism>